<dbReference type="Proteomes" id="UP000007813">
    <property type="component" value="Unassembled WGS sequence"/>
</dbReference>
<evidence type="ECO:0000259" key="1">
    <source>
        <dbReference type="Pfam" id="PF01609"/>
    </source>
</evidence>
<evidence type="ECO:0000313" key="3">
    <source>
        <dbReference type="Proteomes" id="UP000007813"/>
    </source>
</evidence>
<proteinExistence type="predicted"/>
<protein>
    <submittedName>
        <fullName evidence="2">Transposase IS4 family protein</fullName>
    </submittedName>
</protein>
<comment type="caution">
    <text evidence="2">The sequence shown here is derived from an EMBL/GenBank/DDBJ whole genome shotgun (WGS) entry which is preliminary data.</text>
</comment>
<dbReference type="GO" id="GO:0004803">
    <property type="term" value="F:transposase activity"/>
    <property type="evidence" value="ECO:0007669"/>
    <property type="project" value="InterPro"/>
</dbReference>
<feature type="domain" description="Transposase IS4-like" evidence="1">
    <location>
        <begin position="110"/>
        <end position="270"/>
    </location>
</feature>
<dbReference type="InterPro" id="IPR002559">
    <property type="entry name" value="Transposase_11"/>
</dbReference>
<name>J2ZW94_9EURY</name>
<dbReference type="GO" id="GO:0006313">
    <property type="term" value="P:DNA transposition"/>
    <property type="evidence" value="ECO:0007669"/>
    <property type="project" value="InterPro"/>
</dbReference>
<dbReference type="OrthoDB" id="110773at2157"/>
<organism evidence="2 3">
    <name type="scientific">Halogranum salarium B-1</name>
    <dbReference type="NCBI Taxonomy" id="1210908"/>
    <lineage>
        <taxon>Archaea</taxon>
        <taxon>Methanobacteriati</taxon>
        <taxon>Methanobacteriota</taxon>
        <taxon>Stenosarchaea group</taxon>
        <taxon>Halobacteria</taxon>
        <taxon>Halobacteriales</taxon>
        <taxon>Haloferacaceae</taxon>
    </lineage>
</organism>
<reference evidence="2 3" key="1">
    <citation type="journal article" date="2012" name="J. Bacteriol.">
        <title>Draft Genome Sequence of the Extremely Halophilic Archaeon Halogranum salarium B-1T.</title>
        <authorList>
            <person name="Kim K.K."/>
            <person name="Lee K.C."/>
            <person name="Lee J.S."/>
        </authorList>
    </citation>
    <scope>NUCLEOTIDE SEQUENCE [LARGE SCALE GENOMIC DNA]</scope>
    <source>
        <strain evidence="2 3">B-1</strain>
    </source>
</reference>
<dbReference type="GO" id="GO:0003677">
    <property type="term" value="F:DNA binding"/>
    <property type="evidence" value="ECO:0007669"/>
    <property type="project" value="InterPro"/>
</dbReference>
<gene>
    <name evidence="2" type="ORF">HSB1_42610</name>
</gene>
<dbReference type="Pfam" id="PF01609">
    <property type="entry name" value="DDE_Tnp_1"/>
    <property type="match status" value="1"/>
</dbReference>
<sequence length="278" mass="32256">MPTQLARFTDHCVDLSQKAVVGEPQPPLQRGNDGYADWVIVAIHCLREYLDQPYRRLLDILHEMPRITAKLGLSVDELPDFTTVCTRKQDLEMRIWRVLLRSSASLHDFGEVQAIDATGFQRHKASRHYVIRVGYNFDDIKTTALVDCDSTAILDVHCSMKQPHDTQIGKQVLTRNLQRLNTVVADKGYDWDALRHELRDAGIRPVIKHREFYPLDMAHNARHDEEVYHRRSLVESIFFALKHRFGETLRARTWFGQFRELVLKSAVRNIEQAVKTSD</sequence>
<dbReference type="RefSeq" id="WP_009367710.1">
    <property type="nucleotide sequence ID" value="NZ_ALJD01000014.1"/>
</dbReference>
<dbReference type="EMBL" id="ALJD01000014">
    <property type="protein sequence ID" value="EJN57298.1"/>
    <property type="molecule type" value="Genomic_DNA"/>
</dbReference>
<dbReference type="eggNOG" id="arCOG02751">
    <property type="taxonomic scope" value="Archaea"/>
</dbReference>
<dbReference type="InterPro" id="IPR053520">
    <property type="entry name" value="Transposase_Tn903"/>
</dbReference>
<accession>J2ZW94</accession>
<dbReference type="AlphaFoldDB" id="J2ZW94"/>
<evidence type="ECO:0000313" key="2">
    <source>
        <dbReference type="EMBL" id="EJN57298.1"/>
    </source>
</evidence>
<dbReference type="NCBIfam" id="NF033579">
    <property type="entry name" value="transpos_IS5_2"/>
    <property type="match status" value="1"/>
</dbReference>